<dbReference type="EMBL" id="BAABIK010000019">
    <property type="protein sequence ID" value="GAA4947808.1"/>
    <property type="molecule type" value="Genomic_DNA"/>
</dbReference>
<feature type="region of interest" description="Disordered" evidence="1">
    <location>
        <begin position="55"/>
        <end position="100"/>
    </location>
</feature>
<keyword evidence="3" id="KW-1185">Reference proteome</keyword>
<organism evidence="2 3">
    <name type="scientific">Streptomonospora halophila</name>
    <dbReference type="NCBI Taxonomy" id="427369"/>
    <lineage>
        <taxon>Bacteria</taxon>
        <taxon>Bacillati</taxon>
        <taxon>Actinomycetota</taxon>
        <taxon>Actinomycetes</taxon>
        <taxon>Streptosporangiales</taxon>
        <taxon>Nocardiopsidaceae</taxon>
        <taxon>Streptomonospora</taxon>
    </lineage>
</organism>
<reference evidence="3" key="1">
    <citation type="journal article" date="2019" name="Int. J. Syst. Evol. Microbiol.">
        <title>The Global Catalogue of Microorganisms (GCM) 10K type strain sequencing project: providing services to taxonomists for standard genome sequencing and annotation.</title>
        <authorList>
            <consortium name="The Broad Institute Genomics Platform"/>
            <consortium name="The Broad Institute Genome Sequencing Center for Infectious Disease"/>
            <person name="Wu L."/>
            <person name="Ma J."/>
        </authorList>
    </citation>
    <scope>NUCLEOTIDE SEQUENCE [LARGE SCALE GENOMIC DNA]</scope>
    <source>
        <strain evidence="3">JCM 18123</strain>
    </source>
</reference>
<gene>
    <name evidence="2" type="ORF">GCM10023224_34480</name>
</gene>
<evidence type="ECO:0000313" key="3">
    <source>
        <dbReference type="Proteomes" id="UP001499993"/>
    </source>
</evidence>
<evidence type="ECO:0000256" key="1">
    <source>
        <dbReference type="SAM" id="MobiDB-lite"/>
    </source>
</evidence>
<protein>
    <submittedName>
        <fullName evidence="2">Uncharacterized protein</fullName>
    </submittedName>
</protein>
<proteinExistence type="predicted"/>
<evidence type="ECO:0000313" key="2">
    <source>
        <dbReference type="EMBL" id="GAA4947808.1"/>
    </source>
</evidence>
<comment type="caution">
    <text evidence="2">The sequence shown here is derived from an EMBL/GenBank/DDBJ whole genome shotgun (WGS) entry which is preliminary data.</text>
</comment>
<dbReference type="Proteomes" id="UP001499993">
    <property type="component" value="Unassembled WGS sequence"/>
</dbReference>
<accession>A0ABP9GPB1</accession>
<name>A0ABP9GPB1_9ACTN</name>
<feature type="region of interest" description="Disordered" evidence="1">
    <location>
        <begin position="1"/>
        <end position="32"/>
    </location>
</feature>
<sequence length="100" mass="10059">MPESFRASPAKQPNRARRPAGTVAGPPDSDGCRVLIGGAPDKRAEAAKPFPKGGIAAAASDARRGRVLTPAAGRPNGRPLPRAQAGRGASGGAVTGRRRG</sequence>